<feature type="compositionally biased region" description="Polar residues" evidence="10">
    <location>
        <begin position="1"/>
        <end position="18"/>
    </location>
</feature>
<organism evidence="12 13">
    <name type="scientific">Hortaea werneckii EXF-2000</name>
    <dbReference type="NCBI Taxonomy" id="1157616"/>
    <lineage>
        <taxon>Eukaryota</taxon>
        <taxon>Fungi</taxon>
        <taxon>Dikarya</taxon>
        <taxon>Ascomycota</taxon>
        <taxon>Pezizomycotina</taxon>
        <taxon>Dothideomycetes</taxon>
        <taxon>Dothideomycetidae</taxon>
        <taxon>Mycosphaerellales</taxon>
        <taxon>Teratosphaeriaceae</taxon>
        <taxon>Hortaea</taxon>
    </lineage>
</organism>
<dbReference type="OrthoDB" id="6614653at2759"/>
<accession>A0A1Z5T5S7</accession>
<dbReference type="VEuPathDB" id="FungiDB:BTJ68_07713"/>
<dbReference type="EMBL" id="MUNK01000115">
    <property type="protein sequence ID" value="OTA31393.1"/>
    <property type="molecule type" value="Genomic_DNA"/>
</dbReference>
<dbReference type="PROSITE" id="PS51471">
    <property type="entry name" value="FE2OG_OXY"/>
    <property type="match status" value="1"/>
</dbReference>
<dbReference type="GO" id="GO:0046872">
    <property type="term" value="F:metal ion binding"/>
    <property type="evidence" value="ECO:0007669"/>
    <property type="project" value="UniProtKB-KW"/>
</dbReference>
<dbReference type="STRING" id="1157616.A0A1Z5T5S7"/>
<evidence type="ECO:0000313" key="13">
    <source>
        <dbReference type="Proteomes" id="UP000194280"/>
    </source>
</evidence>
<keyword evidence="3 9" id="KW-0479">Metal-binding</keyword>
<dbReference type="InterPro" id="IPR004574">
    <property type="entry name" value="Alkb"/>
</dbReference>
<name>A0A1Z5T5S7_HORWE</name>
<keyword evidence="5" id="KW-0560">Oxidoreductase</keyword>
<dbReference type="GO" id="GO:0005634">
    <property type="term" value="C:nucleus"/>
    <property type="evidence" value="ECO:0007669"/>
    <property type="project" value="TreeGrafter"/>
</dbReference>
<evidence type="ECO:0000256" key="1">
    <source>
        <dbReference type="ARBA" id="ARBA00007879"/>
    </source>
</evidence>
<dbReference type="SUPFAM" id="SSF51197">
    <property type="entry name" value="Clavaminate synthase-like"/>
    <property type="match status" value="1"/>
</dbReference>
<dbReference type="FunFam" id="2.60.120.590:FF:000014">
    <property type="entry name" value="Oxidoreductase, 2OG-Fe(II) oxygenase family family"/>
    <property type="match status" value="1"/>
</dbReference>
<comment type="caution">
    <text evidence="12">The sequence shown here is derived from an EMBL/GenBank/DDBJ whole genome shotgun (WGS) entry which is preliminary data.</text>
</comment>
<dbReference type="PANTHER" id="PTHR16557:SF2">
    <property type="entry name" value="NUCLEIC ACID DIOXYGENASE ALKBH1"/>
    <property type="match status" value="1"/>
</dbReference>
<proteinExistence type="inferred from homology"/>
<dbReference type="PANTHER" id="PTHR16557">
    <property type="entry name" value="ALKYLATED DNA REPAIR PROTEIN ALKB-RELATED"/>
    <property type="match status" value="1"/>
</dbReference>
<dbReference type="Gene3D" id="2.60.120.590">
    <property type="entry name" value="Alpha-ketoglutarate-dependent dioxygenase AlkB-like"/>
    <property type="match status" value="1"/>
</dbReference>
<keyword evidence="4" id="KW-0223">Dioxygenase</keyword>
<evidence type="ECO:0000259" key="11">
    <source>
        <dbReference type="PROSITE" id="PS51471"/>
    </source>
</evidence>
<sequence length="404" mass="45376">MNAHSAPSENFDSLQTGERPNASDGPSAFEKPPEWIKTFYKRYQKLGKYEDVIGSDLVDLDARPESHSTLSAQKCGEDVIKELEQLHQKFSKFLGRCLDCGELDWSDCRHSEQKSAAVFELDQIPGLFIYSNLLPPHVQSNLLDKLLHRDLANPEHQTNVHLHYNVSYPASHPDTDGPGSFFDHTAKNLDYSPRESHAAINTERFLDKKLRWITLGGQYDWTAKQYPPEVPPDFPSDIKSLVEDLFPMKAEAAIVNLYSPGDVLSVHRDVSEECAQPLVSISVGCDAIFICGLESQESDPGHERIAAIRLRSGDALLMSGESRYAWHGVPKVLPNTCPEWLQDWPVVGEHAERFQDYKGWMKRKRINLNVRQMFASEANGDAAVGEISMPNDAQAKKKDGTCTL</sequence>
<keyword evidence="13" id="KW-1185">Reference proteome</keyword>
<feature type="binding site" evidence="9">
    <location>
        <position position="327"/>
    </location>
    <ligand>
        <name>Fe cation</name>
        <dbReference type="ChEBI" id="CHEBI:24875"/>
        <note>catalytic</note>
    </ligand>
</feature>
<evidence type="ECO:0000256" key="4">
    <source>
        <dbReference type="ARBA" id="ARBA00022964"/>
    </source>
</evidence>
<feature type="binding site" evidence="9">
    <location>
        <position position="269"/>
    </location>
    <ligand>
        <name>Fe cation</name>
        <dbReference type="ChEBI" id="CHEBI:24875"/>
        <note>catalytic</note>
    </ligand>
</feature>
<dbReference type="GO" id="GO:0005737">
    <property type="term" value="C:cytoplasm"/>
    <property type="evidence" value="ECO:0007669"/>
    <property type="project" value="TreeGrafter"/>
</dbReference>
<dbReference type="Pfam" id="PF13532">
    <property type="entry name" value="2OG-FeII_Oxy_2"/>
    <property type="match status" value="1"/>
</dbReference>
<evidence type="ECO:0000256" key="7">
    <source>
        <dbReference type="ARBA" id="ARBA00023026"/>
    </source>
</evidence>
<dbReference type="InterPro" id="IPR005123">
    <property type="entry name" value="Oxoglu/Fe-dep_dioxygenase_dom"/>
</dbReference>
<dbReference type="InterPro" id="IPR027450">
    <property type="entry name" value="AlkB-like"/>
</dbReference>
<feature type="domain" description="Fe2OG dioxygenase" evidence="11">
    <location>
        <begin position="249"/>
        <end position="374"/>
    </location>
</feature>
<dbReference type="Proteomes" id="UP000194280">
    <property type="component" value="Unassembled WGS sequence"/>
</dbReference>
<reference evidence="12 13" key="1">
    <citation type="submission" date="2017-01" db="EMBL/GenBank/DDBJ databases">
        <title>The recent genome duplication of the halophilic yeast Hortaea werneckii: insights from long-read sequencing.</title>
        <authorList>
            <person name="Sinha S."/>
            <person name="Flibotte S."/>
            <person name="Neira M."/>
            <person name="Lenassi M."/>
            <person name="Gostincar C."/>
            <person name="Stajich J.E."/>
            <person name="Nislow C.E."/>
        </authorList>
    </citation>
    <scope>NUCLEOTIDE SEQUENCE [LARGE SCALE GENOMIC DNA]</scope>
    <source>
        <strain evidence="12 13">EXF-2000</strain>
    </source>
</reference>
<gene>
    <name evidence="12" type="ORF">BTJ68_07713</name>
</gene>
<evidence type="ECO:0000256" key="2">
    <source>
        <dbReference type="ARBA" id="ARBA00012931"/>
    </source>
</evidence>
<evidence type="ECO:0000256" key="3">
    <source>
        <dbReference type="ARBA" id="ARBA00022723"/>
    </source>
</evidence>
<feature type="region of interest" description="Disordered" evidence="10">
    <location>
        <begin position="1"/>
        <end position="31"/>
    </location>
</feature>
<keyword evidence="7" id="KW-0843">Virulence</keyword>
<keyword evidence="6 9" id="KW-0408">Iron</keyword>
<comment type="similarity">
    <text evidence="1">Belongs to the alkB family.</text>
</comment>
<comment type="cofactor">
    <cofactor evidence="9">
        <name>Fe(2+)</name>
        <dbReference type="ChEBI" id="CHEBI:29033"/>
    </cofactor>
    <text evidence="9">Binds 1 Fe(2+) ion per subunit.</text>
</comment>
<dbReference type="EC" id="1.14.11.53" evidence="2"/>
<evidence type="ECO:0000256" key="5">
    <source>
        <dbReference type="ARBA" id="ARBA00023002"/>
    </source>
</evidence>
<feature type="binding site" evidence="9">
    <location>
        <position position="267"/>
    </location>
    <ligand>
        <name>Fe cation</name>
        <dbReference type="ChEBI" id="CHEBI:24875"/>
        <note>catalytic</note>
    </ligand>
</feature>
<dbReference type="InterPro" id="IPR037151">
    <property type="entry name" value="AlkB-like_sf"/>
</dbReference>
<protein>
    <recommendedName>
        <fullName evidence="2">mRNA N(6)-methyladenine demethylase</fullName>
        <ecNumber evidence="2">1.14.11.53</ecNumber>
    </recommendedName>
</protein>
<evidence type="ECO:0000256" key="8">
    <source>
        <dbReference type="ARBA" id="ARBA00047565"/>
    </source>
</evidence>
<dbReference type="GO" id="GO:1990931">
    <property type="term" value="F:mRNA N6-methyladenosine dioxygenase activity"/>
    <property type="evidence" value="ECO:0007669"/>
    <property type="project" value="UniProtKB-EC"/>
</dbReference>
<evidence type="ECO:0000256" key="9">
    <source>
        <dbReference type="PIRSR" id="PIRSR604574-2"/>
    </source>
</evidence>
<evidence type="ECO:0000256" key="10">
    <source>
        <dbReference type="SAM" id="MobiDB-lite"/>
    </source>
</evidence>
<comment type="catalytic activity">
    <reaction evidence="8">
        <text>an N(6)-methyladenosine in mRNA + 2-oxoglutarate + O2 = an adenosine in mRNA + formaldehyde + succinate + CO2</text>
        <dbReference type="Rhea" id="RHEA:49520"/>
        <dbReference type="Rhea" id="RHEA-COMP:12414"/>
        <dbReference type="Rhea" id="RHEA-COMP:12417"/>
        <dbReference type="ChEBI" id="CHEBI:15379"/>
        <dbReference type="ChEBI" id="CHEBI:16526"/>
        <dbReference type="ChEBI" id="CHEBI:16810"/>
        <dbReference type="ChEBI" id="CHEBI:16842"/>
        <dbReference type="ChEBI" id="CHEBI:30031"/>
        <dbReference type="ChEBI" id="CHEBI:74411"/>
        <dbReference type="ChEBI" id="CHEBI:74449"/>
        <dbReference type="EC" id="1.14.11.53"/>
    </reaction>
    <physiologicalReaction direction="left-to-right" evidence="8">
        <dbReference type="Rhea" id="RHEA:49521"/>
    </physiologicalReaction>
</comment>
<evidence type="ECO:0000256" key="6">
    <source>
        <dbReference type="ARBA" id="ARBA00023004"/>
    </source>
</evidence>
<dbReference type="InParanoid" id="A0A1Z5T5S7"/>
<dbReference type="AlphaFoldDB" id="A0A1Z5T5S7"/>
<evidence type="ECO:0000313" key="12">
    <source>
        <dbReference type="EMBL" id="OTA31393.1"/>
    </source>
</evidence>